<dbReference type="GO" id="GO:0106361">
    <property type="term" value="F:protein-arginine rhamnosyltransferase activity"/>
    <property type="evidence" value="ECO:0007669"/>
    <property type="project" value="InterPro"/>
</dbReference>
<name>A0A4V3CVE8_9BURK</name>
<evidence type="ECO:0000256" key="4">
    <source>
        <dbReference type="ARBA" id="ARBA00024346"/>
    </source>
</evidence>
<dbReference type="Pfam" id="PF10093">
    <property type="entry name" value="EarP"/>
    <property type="match status" value="1"/>
</dbReference>
<keyword evidence="2" id="KW-0808">Transferase</keyword>
<evidence type="ECO:0000256" key="7">
    <source>
        <dbReference type="ARBA" id="ARBA00048472"/>
    </source>
</evidence>
<organism evidence="8 9">
    <name type="scientific">Aquabacterium commune</name>
    <dbReference type="NCBI Taxonomy" id="70586"/>
    <lineage>
        <taxon>Bacteria</taxon>
        <taxon>Pseudomonadati</taxon>
        <taxon>Pseudomonadota</taxon>
        <taxon>Betaproteobacteria</taxon>
        <taxon>Burkholderiales</taxon>
        <taxon>Aquabacterium</taxon>
    </lineage>
</organism>
<dbReference type="NCBIfam" id="TIGR03837">
    <property type="entry name" value="efp_Arg_rhamno"/>
    <property type="match status" value="1"/>
</dbReference>
<gene>
    <name evidence="8" type="ORF">EV672_106159</name>
</gene>
<keyword evidence="9" id="KW-1185">Reference proteome</keyword>
<evidence type="ECO:0000256" key="1">
    <source>
        <dbReference type="ARBA" id="ARBA00022676"/>
    </source>
</evidence>
<evidence type="ECO:0000313" key="8">
    <source>
        <dbReference type="EMBL" id="TDP82198.1"/>
    </source>
</evidence>
<keyword evidence="1" id="KW-0328">Glycosyltransferase</keyword>
<dbReference type="RefSeq" id="WP_133609406.1">
    <property type="nucleotide sequence ID" value="NZ_SNXW01000006.1"/>
</dbReference>
<protein>
    <recommendedName>
        <fullName evidence="5">Protein-arginine rhamnosyltransferase</fullName>
    </recommendedName>
    <alternativeName>
        <fullName evidence="6">EF-P arginine rhamnosyltransferase</fullName>
    </alternativeName>
</protein>
<reference evidence="8 9" key="1">
    <citation type="submission" date="2019-03" db="EMBL/GenBank/DDBJ databases">
        <title>Genomic Encyclopedia of Type Strains, Phase IV (KMG-IV): sequencing the most valuable type-strain genomes for metagenomic binning, comparative biology and taxonomic classification.</title>
        <authorList>
            <person name="Goeker M."/>
        </authorList>
    </citation>
    <scope>NUCLEOTIDE SEQUENCE [LARGE SCALE GENOMIC DNA]</scope>
    <source>
        <strain evidence="8 9">DSM 11901</strain>
    </source>
</reference>
<dbReference type="OrthoDB" id="209085at2"/>
<dbReference type="InterPro" id="IPR016633">
    <property type="entry name" value="EarP"/>
</dbReference>
<evidence type="ECO:0000313" key="9">
    <source>
        <dbReference type="Proteomes" id="UP000294593"/>
    </source>
</evidence>
<proteinExistence type="inferred from homology"/>
<sequence>MLWDVFCRVIDNFGDIGVCWRLCADLGARGHTARLWVDDASALAWMAPQGAPGVQGVEVRPWAEAECPANAEALTPGDVVIEAFGCNPPDAFLARMQRPHPPAWVNLEYLSAEDYVARSHGLASPVFSGPAAGLRKRFFYPGFTSATGGLLREPGLMARQADFMAHQRLPWLQDLGVPASEADRLVSVFCYAGAPLGDWLDALQAQALQAACDAPADTGPAAFPPSPAGITRVLLTPGHATSLAQAWAAQGRHTAPQALALHPLPALAQTEFDLLLWACHLNIVRGEDSAVRALWAGHPHVWHIYPQDDGVHADKLDAFMARWMHGWPPALRDEVQRSWRHFNQIQPARHATGAGLHLPDWRVADGAWAQASQDARAALLAQTDLVTQLTHFVAGSG</sequence>
<comment type="similarity">
    <text evidence="4">Belongs to the glycosyltransferase 104 family.</text>
</comment>
<evidence type="ECO:0000256" key="6">
    <source>
        <dbReference type="ARBA" id="ARBA00030025"/>
    </source>
</evidence>
<comment type="function">
    <text evidence="3">Protein-arginine rhamnosyltransferase that catalyzes the transfer of a single rhamnose to elongation factor P (EF-P) on 'Lys-32', a modification required for EF-P-dependent rescue of polyproline stalled ribosomes.</text>
</comment>
<dbReference type="EMBL" id="SNXW01000006">
    <property type="protein sequence ID" value="TDP82198.1"/>
    <property type="molecule type" value="Genomic_DNA"/>
</dbReference>
<dbReference type="PIRSF" id="PIRSF015557">
    <property type="entry name" value="UCP015557"/>
    <property type="match status" value="1"/>
</dbReference>
<dbReference type="AlphaFoldDB" id="A0A4V3CVE8"/>
<evidence type="ECO:0000256" key="3">
    <source>
        <dbReference type="ARBA" id="ARBA00024303"/>
    </source>
</evidence>
<evidence type="ECO:0000256" key="5">
    <source>
        <dbReference type="ARBA" id="ARBA00024416"/>
    </source>
</evidence>
<comment type="caution">
    <text evidence="8">The sequence shown here is derived from an EMBL/GenBank/DDBJ whole genome shotgun (WGS) entry which is preliminary data.</text>
</comment>
<dbReference type="Proteomes" id="UP000294593">
    <property type="component" value="Unassembled WGS sequence"/>
</dbReference>
<comment type="catalytic activity">
    <reaction evidence="7">
        <text>dTDP-beta-L-rhamnose + L-arginyl-[protein] = N(omega)-(alpha-L-rhamnosyl)-L-arginyl-[protein] + dTDP + H(+)</text>
        <dbReference type="Rhea" id="RHEA:66692"/>
        <dbReference type="Rhea" id="RHEA-COMP:10532"/>
        <dbReference type="Rhea" id="RHEA-COMP:17096"/>
        <dbReference type="ChEBI" id="CHEBI:15378"/>
        <dbReference type="ChEBI" id="CHEBI:29965"/>
        <dbReference type="ChEBI" id="CHEBI:57510"/>
        <dbReference type="ChEBI" id="CHEBI:58369"/>
        <dbReference type="ChEBI" id="CHEBI:167445"/>
    </reaction>
    <physiologicalReaction direction="left-to-right" evidence="7">
        <dbReference type="Rhea" id="RHEA:66693"/>
    </physiologicalReaction>
</comment>
<accession>A0A4V3CVE8</accession>
<evidence type="ECO:0000256" key="2">
    <source>
        <dbReference type="ARBA" id="ARBA00022679"/>
    </source>
</evidence>